<sequence>MTKITSKLAAQSLDFSPTPAEPVAAGHINPRRNYYTQPLYPMGNSISLEKGKTNHGIEVAQNRLTADLKVHFYMFTSVKWDLVNVYASICLASNKKN</sequence>
<organism evidence="1 2">
    <name type="scientific">Araneus ventricosus</name>
    <name type="common">Orbweaver spider</name>
    <name type="synonym">Epeira ventricosa</name>
    <dbReference type="NCBI Taxonomy" id="182803"/>
    <lineage>
        <taxon>Eukaryota</taxon>
        <taxon>Metazoa</taxon>
        <taxon>Ecdysozoa</taxon>
        <taxon>Arthropoda</taxon>
        <taxon>Chelicerata</taxon>
        <taxon>Arachnida</taxon>
        <taxon>Araneae</taxon>
        <taxon>Araneomorphae</taxon>
        <taxon>Entelegynae</taxon>
        <taxon>Araneoidea</taxon>
        <taxon>Araneidae</taxon>
        <taxon>Araneus</taxon>
    </lineage>
</organism>
<accession>A0A4Y2LM24</accession>
<evidence type="ECO:0000313" key="1">
    <source>
        <dbReference type="EMBL" id="GBN14387.1"/>
    </source>
</evidence>
<name>A0A4Y2LM24_ARAVE</name>
<dbReference type="Proteomes" id="UP000499080">
    <property type="component" value="Unassembled WGS sequence"/>
</dbReference>
<protein>
    <submittedName>
        <fullName evidence="1">Uncharacterized protein</fullName>
    </submittedName>
</protein>
<proteinExistence type="predicted"/>
<dbReference type="EMBL" id="BGPR01005897">
    <property type="protein sequence ID" value="GBN14387.1"/>
    <property type="molecule type" value="Genomic_DNA"/>
</dbReference>
<dbReference type="AlphaFoldDB" id="A0A4Y2LM24"/>
<gene>
    <name evidence="1" type="ORF">AVEN_40226_1</name>
</gene>
<comment type="caution">
    <text evidence="1">The sequence shown here is derived from an EMBL/GenBank/DDBJ whole genome shotgun (WGS) entry which is preliminary data.</text>
</comment>
<reference evidence="1 2" key="1">
    <citation type="journal article" date="2019" name="Sci. Rep.">
        <title>Orb-weaving spider Araneus ventricosus genome elucidates the spidroin gene catalogue.</title>
        <authorList>
            <person name="Kono N."/>
            <person name="Nakamura H."/>
            <person name="Ohtoshi R."/>
            <person name="Moran D.A.P."/>
            <person name="Shinohara A."/>
            <person name="Yoshida Y."/>
            <person name="Fujiwara M."/>
            <person name="Mori M."/>
            <person name="Tomita M."/>
            <person name="Arakawa K."/>
        </authorList>
    </citation>
    <scope>NUCLEOTIDE SEQUENCE [LARGE SCALE GENOMIC DNA]</scope>
</reference>
<keyword evidence="2" id="KW-1185">Reference proteome</keyword>
<evidence type="ECO:0000313" key="2">
    <source>
        <dbReference type="Proteomes" id="UP000499080"/>
    </source>
</evidence>